<dbReference type="AlphaFoldDB" id="A0A242CH86"/>
<protein>
    <submittedName>
        <fullName evidence="2">Uncharacterized protein</fullName>
    </submittedName>
</protein>
<dbReference type="Proteomes" id="UP000195139">
    <property type="component" value="Unassembled WGS sequence"/>
</dbReference>
<reference evidence="2" key="1">
    <citation type="submission" date="2017-05" db="EMBL/GenBank/DDBJ databases">
        <title>The Genome Sequence of Enterococcus sp. 4G2_DIV0659.</title>
        <authorList>
            <consortium name="The Broad Institute Genomics Platform"/>
            <consortium name="The Broad Institute Genomic Center for Infectious Diseases"/>
            <person name="Earl A."/>
            <person name="Manson A."/>
            <person name="Schwartman J."/>
            <person name="Gilmore M."/>
            <person name="Abouelleil A."/>
            <person name="Cao P."/>
            <person name="Chapman S."/>
            <person name="Cusick C."/>
            <person name="Shea T."/>
            <person name="Young S."/>
            <person name="Neafsey D."/>
            <person name="Nusbaum C."/>
            <person name="Birren B."/>
        </authorList>
    </citation>
    <scope>NUCLEOTIDE SEQUENCE [LARGE SCALE GENOMIC DNA]</scope>
    <source>
        <strain evidence="2">4G2_DIV0659</strain>
    </source>
</reference>
<evidence type="ECO:0000313" key="3">
    <source>
        <dbReference type="Proteomes" id="UP000195139"/>
    </source>
</evidence>
<evidence type="ECO:0000313" key="2">
    <source>
        <dbReference type="EMBL" id="OTO09595.1"/>
    </source>
</evidence>
<gene>
    <name evidence="2" type="ORF">A5880_000274</name>
    <name evidence="1" type="ORF">A5880_002372</name>
</gene>
<dbReference type="STRING" id="1834181.A5880_000274"/>
<name>A0A242CH86_9ENTE</name>
<dbReference type="EMBL" id="NGLE02000001">
    <property type="protein sequence ID" value="MEI5994786.1"/>
    <property type="molecule type" value="Genomic_DNA"/>
</dbReference>
<comment type="caution">
    <text evidence="2">The sequence shown here is derived from an EMBL/GenBank/DDBJ whole genome shotgun (WGS) entry which is preliminary data.</text>
</comment>
<dbReference type="EMBL" id="NGLE01000001">
    <property type="protein sequence ID" value="OTO09595.1"/>
    <property type="molecule type" value="Genomic_DNA"/>
</dbReference>
<accession>A0A242CH86</accession>
<reference evidence="1 3" key="2">
    <citation type="submission" date="2018-07" db="EMBL/GenBank/DDBJ databases">
        <title>The Genome Sequence of Enterococcus sp. DIV0659b.</title>
        <authorList>
            <consortium name="The Broad Institute Genomics Platform"/>
            <consortium name="The Broad Institute Genomic Center for Infectious Diseases"/>
            <person name="Earl A."/>
            <person name="Manson A."/>
            <person name="Schwartman J."/>
            <person name="Gilmore M."/>
            <person name="Abouelleil A."/>
            <person name="Cao P."/>
            <person name="Chapman S."/>
            <person name="Cusick C."/>
            <person name="Shea T."/>
            <person name="Young S."/>
            <person name="Neafsey D."/>
            <person name="Nusbaum C."/>
            <person name="Birren B."/>
        </authorList>
    </citation>
    <scope>NUCLEOTIDE SEQUENCE [LARGE SCALE GENOMIC DNA]</scope>
    <source>
        <strain evidence="1 3">4G2_DIV0659</strain>
    </source>
</reference>
<organism evidence="2">
    <name type="scientific">Candidatus Enterococcus mansonii</name>
    <dbReference type="NCBI Taxonomy" id="1834181"/>
    <lineage>
        <taxon>Bacteria</taxon>
        <taxon>Bacillati</taxon>
        <taxon>Bacillota</taxon>
        <taxon>Bacilli</taxon>
        <taxon>Lactobacillales</taxon>
        <taxon>Enterococcaceae</taxon>
        <taxon>Enterococcus</taxon>
    </lineage>
</organism>
<proteinExistence type="predicted"/>
<dbReference type="OrthoDB" id="2658806at2"/>
<evidence type="ECO:0000313" key="1">
    <source>
        <dbReference type="EMBL" id="MEI5994786.1"/>
    </source>
</evidence>
<keyword evidence="3" id="KW-1185">Reference proteome</keyword>
<sequence length="81" mass="9228">MLYKKIEITGYVSRGNVQIYYTKATNLEGDVTEAKKIDVYLLKDIGVVKRIDHMNKAEAFLNTEEGNTIYQEANDLPGAWD</sequence>